<reference evidence="3" key="1">
    <citation type="submission" date="2017-04" db="EMBL/GenBank/DDBJ databases">
        <title>Plasmodium gonderi genome.</title>
        <authorList>
            <person name="Arisue N."/>
            <person name="Honma H."/>
            <person name="Kawai S."/>
            <person name="Tougan T."/>
            <person name="Tanabe K."/>
            <person name="Horii T."/>
        </authorList>
    </citation>
    <scope>NUCLEOTIDE SEQUENCE [LARGE SCALE GENOMIC DNA]</scope>
    <source>
        <strain evidence="3">ATCC 30045</strain>
    </source>
</reference>
<evidence type="ECO:0000313" key="2">
    <source>
        <dbReference type="EMBL" id="GAW79833.1"/>
    </source>
</evidence>
<evidence type="ECO:0000313" key="3">
    <source>
        <dbReference type="Proteomes" id="UP000195521"/>
    </source>
</evidence>
<feature type="compositionally biased region" description="Polar residues" evidence="1">
    <location>
        <begin position="59"/>
        <end position="71"/>
    </location>
</feature>
<dbReference type="Proteomes" id="UP000195521">
    <property type="component" value="Unassembled WGS sequence"/>
</dbReference>
<comment type="caution">
    <text evidence="2">The sequence shown here is derived from an EMBL/GenBank/DDBJ whole genome shotgun (WGS) entry which is preliminary data.</text>
</comment>
<dbReference type="OrthoDB" id="385690at2759"/>
<name>A0A1Y1JHC0_PLAGO</name>
<dbReference type="AlphaFoldDB" id="A0A1Y1JHC0"/>
<protein>
    <submittedName>
        <fullName evidence="2">Uncharacterized protein</fullName>
    </submittedName>
</protein>
<feature type="region of interest" description="Disordered" evidence="1">
    <location>
        <begin position="51"/>
        <end position="73"/>
    </location>
</feature>
<dbReference type="GeneID" id="39746545"/>
<dbReference type="RefSeq" id="XP_028542422.1">
    <property type="nucleotide sequence ID" value="XM_028686621.1"/>
</dbReference>
<evidence type="ECO:0000256" key="1">
    <source>
        <dbReference type="SAM" id="MobiDB-lite"/>
    </source>
</evidence>
<proteinExistence type="predicted"/>
<gene>
    <name evidence="2" type="ORF">PGO_052430</name>
</gene>
<organism evidence="2 3">
    <name type="scientific">Plasmodium gonderi</name>
    <dbReference type="NCBI Taxonomy" id="77519"/>
    <lineage>
        <taxon>Eukaryota</taxon>
        <taxon>Sar</taxon>
        <taxon>Alveolata</taxon>
        <taxon>Apicomplexa</taxon>
        <taxon>Aconoidasida</taxon>
        <taxon>Haemosporida</taxon>
        <taxon>Plasmodiidae</taxon>
        <taxon>Plasmodium</taxon>
        <taxon>Plasmodium (Plasmodium)</taxon>
    </lineage>
</organism>
<keyword evidence="3" id="KW-1185">Reference proteome</keyword>
<sequence length="127" mass="15160">MHFEYTCVTGELIHMSTHLLKLDEIPSFGKGERSRLRQWNIAISHIEDVDNDDSHEKNNVCNSDTNASDETSASEEDWKIIQIKIKRDVENRILDEAKKRAFNFDKYRKKRKFLNFEKIFKKKKKRT</sequence>
<dbReference type="EMBL" id="BDQF01000006">
    <property type="protein sequence ID" value="GAW79833.1"/>
    <property type="molecule type" value="Genomic_DNA"/>
</dbReference>
<accession>A0A1Y1JHC0</accession>